<dbReference type="AlphaFoldDB" id="A0A8H7PQ87"/>
<protein>
    <submittedName>
        <fullName evidence="2">Uncharacterized protein</fullName>
    </submittedName>
</protein>
<feature type="transmembrane region" description="Helical" evidence="1">
    <location>
        <begin position="273"/>
        <end position="293"/>
    </location>
</feature>
<reference evidence="2" key="1">
    <citation type="submission" date="2020-12" db="EMBL/GenBank/DDBJ databases">
        <title>Metabolic potential, ecology and presence of endohyphal bacteria is reflected in genomic diversity of Mucoromycotina.</title>
        <authorList>
            <person name="Muszewska A."/>
            <person name="Okrasinska A."/>
            <person name="Steczkiewicz K."/>
            <person name="Drgas O."/>
            <person name="Orlowska M."/>
            <person name="Perlinska-Lenart U."/>
            <person name="Aleksandrzak-Piekarczyk T."/>
            <person name="Szatraj K."/>
            <person name="Zielenkiewicz U."/>
            <person name="Pilsyk S."/>
            <person name="Malc E."/>
            <person name="Mieczkowski P."/>
            <person name="Kruszewska J.S."/>
            <person name="Biernat P."/>
            <person name="Pawlowska J."/>
        </authorList>
    </citation>
    <scope>NUCLEOTIDE SEQUENCE</scope>
    <source>
        <strain evidence="2">WA0000067209</strain>
    </source>
</reference>
<dbReference type="EMBL" id="JAEPQZ010000008">
    <property type="protein sequence ID" value="KAG2177810.1"/>
    <property type="molecule type" value="Genomic_DNA"/>
</dbReference>
<evidence type="ECO:0000313" key="3">
    <source>
        <dbReference type="Proteomes" id="UP000654370"/>
    </source>
</evidence>
<accession>A0A8H7PQ87</accession>
<keyword evidence="1" id="KW-0472">Membrane</keyword>
<feature type="transmembrane region" description="Helical" evidence="1">
    <location>
        <begin position="194"/>
        <end position="214"/>
    </location>
</feature>
<keyword evidence="3" id="KW-1185">Reference proteome</keyword>
<gene>
    <name evidence="2" type="ORF">INT43_003057</name>
</gene>
<comment type="caution">
    <text evidence="2">The sequence shown here is derived from an EMBL/GenBank/DDBJ whole genome shotgun (WGS) entry which is preliminary data.</text>
</comment>
<proteinExistence type="predicted"/>
<dbReference type="Proteomes" id="UP000654370">
    <property type="component" value="Unassembled WGS sequence"/>
</dbReference>
<sequence length="308" mass="34329">MERFLLRLTIYLHHVQYMVQEATYFFFGALPYRLNVLATNSHIACYRLKQKVVTFLLGADPKLWPRSPRFFPALRNDWYRRELMQLLNDTSLFDARPERAQRLSDDAFATAATALEAVALTQPTPLDWQPCGAVQWPMEANPDLPAAANHRPIAFPGGPPPSLVASFAALSASQPSGASSLPSVSAEAASSSPFFLLLGLLLHLFFWFSVFFLLPARRVGRSRSSAQPTVRCIAITFSTLSRALATAAPSALIASWTALVIAGYQFFASLISLLLKPRLLLLFLLWIFLLIYVSKPKSMLFNIYDTLT</sequence>
<organism evidence="2 3">
    <name type="scientific">Mortierella isabellina</name>
    <name type="common">Filamentous fungus</name>
    <name type="synonym">Umbelopsis isabellina</name>
    <dbReference type="NCBI Taxonomy" id="91625"/>
    <lineage>
        <taxon>Eukaryota</taxon>
        <taxon>Fungi</taxon>
        <taxon>Fungi incertae sedis</taxon>
        <taxon>Mucoromycota</taxon>
        <taxon>Mucoromycotina</taxon>
        <taxon>Umbelopsidomycetes</taxon>
        <taxon>Umbelopsidales</taxon>
        <taxon>Umbelopsidaceae</taxon>
        <taxon>Umbelopsis</taxon>
    </lineage>
</organism>
<evidence type="ECO:0000256" key="1">
    <source>
        <dbReference type="SAM" id="Phobius"/>
    </source>
</evidence>
<keyword evidence="1" id="KW-0812">Transmembrane</keyword>
<feature type="transmembrane region" description="Helical" evidence="1">
    <location>
        <begin position="243"/>
        <end position="267"/>
    </location>
</feature>
<evidence type="ECO:0000313" key="2">
    <source>
        <dbReference type="EMBL" id="KAG2177810.1"/>
    </source>
</evidence>
<keyword evidence="1" id="KW-1133">Transmembrane helix</keyword>
<name>A0A8H7PQ87_MORIS</name>